<dbReference type="Proteomes" id="UP001141327">
    <property type="component" value="Unassembled WGS sequence"/>
</dbReference>
<dbReference type="PANTHER" id="PTHR12241:SF39">
    <property type="entry name" value="TUBULIN POLYGLUTAMYLASE TTLL9-RELATED"/>
    <property type="match status" value="1"/>
</dbReference>
<evidence type="ECO:0000313" key="7">
    <source>
        <dbReference type="Proteomes" id="UP001141327"/>
    </source>
</evidence>
<keyword evidence="7" id="KW-1185">Reference proteome</keyword>
<gene>
    <name evidence="6" type="ORF">PAPYR_2192</name>
</gene>
<evidence type="ECO:0000256" key="1">
    <source>
        <dbReference type="ARBA" id="ARBA00006820"/>
    </source>
</evidence>
<keyword evidence="4" id="KW-0067">ATP-binding</keyword>
<dbReference type="InterPro" id="IPR004344">
    <property type="entry name" value="TTL/TTLL_fam"/>
</dbReference>
<evidence type="ECO:0000256" key="5">
    <source>
        <dbReference type="ARBA" id="ARBA00030445"/>
    </source>
</evidence>
<dbReference type="PROSITE" id="PS51221">
    <property type="entry name" value="TTL"/>
    <property type="match status" value="1"/>
</dbReference>
<name>A0ABQ8UR04_9EUKA</name>
<keyword evidence="3" id="KW-0547">Nucleotide-binding</keyword>
<reference evidence="6" key="1">
    <citation type="journal article" date="2022" name="bioRxiv">
        <title>Genomics of Preaxostyla Flagellates Illuminates Evolutionary Transitions and the Path Towards Mitochondrial Loss.</title>
        <authorList>
            <person name="Novak L.V.F."/>
            <person name="Treitli S.C."/>
            <person name="Pyrih J."/>
            <person name="Halakuc P."/>
            <person name="Pipaliya S.V."/>
            <person name="Vacek V."/>
            <person name="Brzon O."/>
            <person name="Soukal P."/>
            <person name="Eme L."/>
            <person name="Dacks J.B."/>
            <person name="Karnkowska A."/>
            <person name="Elias M."/>
            <person name="Hampl V."/>
        </authorList>
    </citation>
    <scope>NUCLEOTIDE SEQUENCE</scope>
    <source>
        <strain evidence="6">RCP-MX</strain>
    </source>
</reference>
<evidence type="ECO:0000256" key="3">
    <source>
        <dbReference type="ARBA" id="ARBA00022741"/>
    </source>
</evidence>
<organism evidence="6 7">
    <name type="scientific">Paratrimastix pyriformis</name>
    <dbReference type="NCBI Taxonomy" id="342808"/>
    <lineage>
        <taxon>Eukaryota</taxon>
        <taxon>Metamonada</taxon>
        <taxon>Preaxostyla</taxon>
        <taxon>Paratrimastigidae</taxon>
        <taxon>Paratrimastix</taxon>
    </lineage>
</organism>
<dbReference type="SUPFAM" id="SSF56059">
    <property type="entry name" value="Glutathione synthetase ATP-binding domain-like"/>
    <property type="match status" value="1"/>
</dbReference>
<dbReference type="Gene3D" id="3.30.470.20">
    <property type="entry name" value="ATP-grasp fold, B domain"/>
    <property type="match status" value="2"/>
</dbReference>
<proteinExistence type="inferred from homology"/>
<protein>
    <recommendedName>
        <fullName evidence="5">Tubulin--tyrosine ligase-like protein 9</fullName>
    </recommendedName>
</protein>
<evidence type="ECO:0000313" key="6">
    <source>
        <dbReference type="EMBL" id="KAJ4461590.1"/>
    </source>
</evidence>
<comment type="similarity">
    <text evidence="1">Belongs to the tubulin--tyrosine ligase family.</text>
</comment>
<evidence type="ECO:0000256" key="2">
    <source>
        <dbReference type="ARBA" id="ARBA00022598"/>
    </source>
</evidence>
<comment type="caution">
    <text evidence="6">The sequence shown here is derived from an EMBL/GenBank/DDBJ whole genome shotgun (WGS) entry which is preliminary data.</text>
</comment>
<keyword evidence="2 6" id="KW-0436">Ligase</keyword>
<dbReference type="PANTHER" id="PTHR12241">
    <property type="entry name" value="TUBULIN POLYGLUTAMYLASE"/>
    <property type="match status" value="1"/>
</dbReference>
<dbReference type="GO" id="GO:0016874">
    <property type="term" value="F:ligase activity"/>
    <property type="evidence" value="ECO:0007669"/>
    <property type="project" value="UniProtKB-KW"/>
</dbReference>
<dbReference type="Pfam" id="PF03133">
    <property type="entry name" value="TTL"/>
    <property type="match status" value="3"/>
</dbReference>
<sequence>MKHRGWVETDSETDWDFFWADVQWISSEMDSFRFRPTQHVNHFRSYYEMCHKDQLIKNLKKFKRQLERDGNTAEAAHYDFFPQTFYLPQEYGLWREAFKNTQQQQVTWIMKPVRRPRLPGNPGLTFIYGLLGWEFGLHRQISRCQGQGIFLVNKLSQVADWRVDPRYHPSDDGSPPVEPYICQRYVDRPYLVGGRKFDLRLYCLVTSYAPLTAYIYRSGFARFTFNRFSMDPDSMADRFVHLTNVAIQKTSPDYDANNGCKWDLHSLKQYIISRHGMPAATGVMVNDKHCSELYGYDILLDADLKPWLLEVNASPSSPPTRPILDPLHVGGFDLVYSGRPVTNSRSALCPSPSACTTP</sequence>
<accession>A0ABQ8UR04</accession>
<evidence type="ECO:0000256" key="4">
    <source>
        <dbReference type="ARBA" id="ARBA00022840"/>
    </source>
</evidence>
<dbReference type="EMBL" id="JAPMOS010000007">
    <property type="protein sequence ID" value="KAJ4461590.1"/>
    <property type="molecule type" value="Genomic_DNA"/>
</dbReference>